<organism evidence="3 4">
    <name type="scientific">Chroogloeocystis siderophila 5.2 s.c.1</name>
    <dbReference type="NCBI Taxonomy" id="247279"/>
    <lineage>
        <taxon>Bacteria</taxon>
        <taxon>Bacillati</taxon>
        <taxon>Cyanobacteriota</taxon>
        <taxon>Cyanophyceae</taxon>
        <taxon>Oscillatoriophycideae</taxon>
        <taxon>Chroococcales</taxon>
        <taxon>Chroococcaceae</taxon>
        <taxon>Chroogloeocystis</taxon>
    </lineage>
</organism>
<proteinExistence type="predicted"/>
<comment type="caution">
    <text evidence="3">The sequence shown here is derived from an EMBL/GenBank/DDBJ whole genome shotgun (WGS) entry which is preliminary data.</text>
</comment>
<evidence type="ECO:0000313" key="4">
    <source>
        <dbReference type="Proteomes" id="UP000185984"/>
    </source>
</evidence>
<feature type="coiled-coil region" evidence="1">
    <location>
        <begin position="128"/>
        <end position="155"/>
    </location>
</feature>
<gene>
    <name evidence="3" type="ORF">NIES1031_13850</name>
</gene>
<protein>
    <submittedName>
        <fullName evidence="3">Uncharacterized protein</fullName>
    </submittedName>
</protein>
<feature type="compositionally biased region" description="Polar residues" evidence="2">
    <location>
        <begin position="12"/>
        <end position="21"/>
    </location>
</feature>
<keyword evidence="4" id="KW-1185">Reference proteome</keyword>
<dbReference type="EMBL" id="MRCC01000010">
    <property type="protein sequence ID" value="OKH25448.1"/>
    <property type="molecule type" value="Genomic_DNA"/>
</dbReference>
<keyword evidence="1" id="KW-0175">Coiled coil</keyword>
<dbReference type="RefSeq" id="WP_073550032.1">
    <property type="nucleotide sequence ID" value="NZ_CAWMVK010000002.1"/>
</dbReference>
<dbReference type="Proteomes" id="UP000185984">
    <property type="component" value="Unassembled WGS sequence"/>
</dbReference>
<sequence>MRRIKARRKYLSKQSTPSKRSPQLPIRQPQQNKNAIQPIQPQLLYEDTPQRATGWQRLAAQAQRINQMAAELEDAILELKVIASEVNCDRLVDKNHVKSSCEYFKTSVPCVKRKQAGTFVLTTRQVDLFRAEREAAQLANTLRSLTKKRRKLMSTSPQRNKLGFLSLHI</sequence>
<evidence type="ECO:0000256" key="1">
    <source>
        <dbReference type="SAM" id="Coils"/>
    </source>
</evidence>
<dbReference type="AlphaFoldDB" id="A0A1U7HPG8"/>
<feature type="region of interest" description="Disordered" evidence="2">
    <location>
        <begin position="1"/>
        <end position="33"/>
    </location>
</feature>
<accession>A0A1U7HPG8</accession>
<dbReference type="OrthoDB" id="487323at2"/>
<reference evidence="3 4" key="1">
    <citation type="submission" date="2016-11" db="EMBL/GenBank/DDBJ databases">
        <title>Draft Genome Sequences of Nine Cyanobacterial Strains from Diverse Habitats.</title>
        <authorList>
            <person name="Zhu T."/>
            <person name="Hou S."/>
            <person name="Lu X."/>
            <person name="Hess W.R."/>
        </authorList>
    </citation>
    <scope>NUCLEOTIDE SEQUENCE [LARGE SCALE GENOMIC DNA]</scope>
    <source>
        <strain evidence="3 4">5.2 s.c.1</strain>
    </source>
</reference>
<evidence type="ECO:0000256" key="2">
    <source>
        <dbReference type="SAM" id="MobiDB-lite"/>
    </source>
</evidence>
<name>A0A1U7HPG8_9CHRO</name>
<feature type="compositionally biased region" description="Basic residues" evidence="2">
    <location>
        <begin position="1"/>
        <end position="11"/>
    </location>
</feature>
<evidence type="ECO:0000313" key="3">
    <source>
        <dbReference type="EMBL" id="OKH25448.1"/>
    </source>
</evidence>
<feature type="coiled-coil region" evidence="1">
    <location>
        <begin position="58"/>
        <end position="85"/>
    </location>
</feature>